<sequence length="76" mass="8137">MSPQSVCVCKCVCFCVRVRDLVAAPRHSEAVRRRGDLDGGNRSSAARDVTKVQAEHAGSVLADRSSAELAARSLRP</sequence>
<dbReference type="RefSeq" id="XP_034233885.1">
    <property type="nucleotide sequence ID" value="XM_034377994.1"/>
</dbReference>
<proteinExistence type="predicted"/>
<evidence type="ECO:0000313" key="2">
    <source>
        <dbReference type="Proteomes" id="UP000515158"/>
    </source>
</evidence>
<reference evidence="3" key="1">
    <citation type="submission" date="2025-08" db="UniProtKB">
        <authorList>
            <consortium name="RefSeq"/>
        </authorList>
    </citation>
    <scope>IDENTIFICATION</scope>
    <source>
        <tissue evidence="3">Total insect</tissue>
    </source>
</reference>
<evidence type="ECO:0000313" key="3">
    <source>
        <dbReference type="RefSeq" id="XP_034233885.1"/>
    </source>
</evidence>
<protein>
    <submittedName>
        <fullName evidence="3">Uncharacterized protein LOC117640948 isoform X4</fullName>
    </submittedName>
</protein>
<dbReference type="Proteomes" id="UP000515158">
    <property type="component" value="Unplaced"/>
</dbReference>
<evidence type="ECO:0000256" key="1">
    <source>
        <dbReference type="SAM" id="MobiDB-lite"/>
    </source>
</evidence>
<feature type="compositionally biased region" description="Basic and acidic residues" evidence="1">
    <location>
        <begin position="29"/>
        <end position="39"/>
    </location>
</feature>
<dbReference type="GeneID" id="117640948"/>
<keyword evidence="2" id="KW-1185">Reference proteome</keyword>
<dbReference type="AlphaFoldDB" id="A0A6P8YAW2"/>
<organism evidence="3">
    <name type="scientific">Thrips palmi</name>
    <name type="common">Melon thrips</name>
    <dbReference type="NCBI Taxonomy" id="161013"/>
    <lineage>
        <taxon>Eukaryota</taxon>
        <taxon>Metazoa</taxon>
        <taxon>Ecdysozoa</taxon>
        <taxon>Arthropoda</taxon>
        <taxon>Hexapoda</taxon>
        <taxon>Insecta</taxon>
        <taxon>Pterygota</taxon>
        <taxon>Neoptera</taxon>
        <taxon>Paraneoptera</taxon>
        <taxon>Thysanoptera</taxon>
        <taxon>Terebrantia</taxon>
        <taxon>Thripoidea</taxon>
        <taxon>Thripidae</taxon>
        <taxon>Thrips</taxon>
    </lineage>
</organism>
<name>A0A6P8YAW2_THRPL</name>
<feature type="region of interest" description="Disordered" evidence="1">
    <location>
        <begin position="29"/>
        <end position="76"/>
    </location>
</feature>
<accession>A0A6P8YAW2</accession>
<gene>
    <name evidence="3" type="primary">LOC117640948</name>
</gene>